<dbReference type="Pfam" id="PF05627">
    <property type="entry name" value="AvrRpt-cleavage"/>
    <property type="match status" value="2"/>
</dbReference>
<evidence type="ECO:0000313" key="3">
    <source>
        <dbReference type="EMBL" id="KAK6917808.1"/>
    </source>
</evidence>
<evidence type="ECO:0000256" key="1">
    <source>
        <dbReference type="SAM" id="MobiDB-lite"/>
    </source>
</evidence>
<dbReference type="EMBL" id="JBAMMX010000023">
    <property type="protein sequence ID" value="KAK6917808.1"/>
    <property type="molecule type" value="Genomic_DNA"/>
</dbReference>
<evidence type="ECO:0000259" key="2">
    <source>
        <dbReference type="Pfam" id="PF05627"/>
    </source>
</evidence>
<accession>A0AAN8Z214</accession>
<feature type="domain" description="RIN4 pathogenic type III effector avirulence factor Avr cleavage site" evidence="2">
    <location>
        <begin position="155"/>
        <end position="187"/>
    </location>
</feature>
<feature type="region of interest" description="Disordered" evidence="1">
    <location>
        <begin position="83"/>
        <end position="113"/>
    </location>
</feature>
<evidence type="ECO:0000313" key="4">
    <source>
        <dbReference type="Proteomes" id="UP001370490"/>
    </source>
</evidence>
<dbReference type="PANTHER" id="PTHR33159:SF49">
    <property type="entry name" value="RPM1-INTERACTING PROTEIN 4"/>
    <property type="match status" value="1"/>
</dbReference>
<dbReference type="GO" id="GO:0005886">
    <property type="term" value="C:plasma membrane"/>
    <property type="evidence" value="ECO:0007669"/>
    <property type="project" value="TreeGrafter"/>
</dbReference>
<sequence length="236" mass="26434">MNLQHQQSHVPKFGNWDSDNIPYTAYFENARKEKAACMRMNPNDPEENPDLYLLPKRRSFESNSKTHQNRTYASFVSNKSVSNMVDQSKNGSHKTVISESRSGKSNSDTSLLQPKYGRARSDKIKFSIEGSNSFKPMSIAGLRSRNHSIDDSGYKMPSIPKFGAWDETDPKSGEGYTIIFDEVKKEKHIASTTFPSVAAQSIIYSNGQKRHGSPPPGSKVSVPKLLCRLKIRSPTT</sequence>
<gene>
    <name evidence="3" type="ORF">RJ641_018559</name>
</gene>
<proteinExistence type="predicted"/>
<dbReference type="Proteomes" id="UP001370490">
    <property type="component" value="Unassembled WGS sequence"/>
</dbReference>
<keyword evidence="4" id="KW-1185">Reference proteome</keyword>
<comment type="caution">
    <text evidence="3">The sequence shown here is derived from an EMBL/GenBank/DDBJ whole genome shotgun (WGS) entry which is preliminary data.</text>
</comment>
<dbReference type="AlphaFoldDB" id="A0AAN8Z214"/>
<protein>
    <submittedName>
        <fullName evidence="3">RIN4, pathogenic type III effector avirulence factor Avr cleavage site</fullName>
    </submittedName>
</protein>
<feature type="compositionally biased region" description="Polar residues" evidence="1">
    <location>
        <begin position="83"/>
        <end position="112"/>
    </location>
</feature>
<dbReference type="InterPro" id="IPR040387">
    <property type="entry name" value="RIN4/NOI4"/>
</dbReference>
<feature type="domain" description="RIN4 pathogenic type III effector avirulence factor Avr cleavage site" evidence="2">
    <location>
        <begin position="7"/>
        <end position="34"/>
    </location>
</feature>
<organism evidence="3 4">
    <name type="scientific">Dillenia turbinata</name>
    <dbReference type="NCBI Taxonomy" id="194707"/>
    <lineage>
        <taxon>Eukaryota</taxon>
        <taxon>Viridiplantae</taxon>
        <taxon>Streptophyta</taxon>
        <taxon>Embryophyta</taxon>
        <taxon>Tracheophyta</taxon>
        <taxon>Spermatophyta</taxon>
        <taxon>Magnoliopsida</taxon>
        <taxon>eudicotyledons</taxon>
        <taxon>Gunneridae</taxon>
        <taxon>Pentapetalae</taxon>
        <taxon>Dilleniales</taxon>
        <taxon>Dilleniaceae</taxon>
        <taxon>Dillenia</taxon>
    </lineage>
</organism>
<dbReference type="InterPro" id="IPR008700">
    <property type="entry name" value="TypeIII_avirulence_cleave"/>
</dbReference>
<name>A0AAN8Z214_9MAGN</name>
<reference evidence="3 4" key="1">
    <citation type="submission" date="2023-12" db="EMBL/GenBank/DDBJ databases">
        <title>A high-quality genome assembly for Dillenia turbinata (Dilleniales).</title>
        <authorList>
            <person name="Chanderbali A."/>
        </authorList>
    </citation>
    <scope>NUCLEOTIDE SEQUENCE [LARGE SCALE GENOMIC DNA]</scope>
    <source>
        <strain evidence="3">LSX21</strain>
        <tissue evidence="3">Leaf</tissue>
    </source>
</reference>
<dbReference type="PANTHER" id="PTHR33159">
    <property type="entry name" value="RPM1-INTERACTING PROTEIN 4 (RIN4) FAMILY PROTEIN"/>
    <property type="match status" value="1"/>
</dbReference>